<reference evidence="1 2" key="1">
    <citation type="journal article" date="2023" name="Plants (Basel)">
        <title>Bridging the Gap: Combining Genomics and Transcriptomics Approaches to Understand Stylosanthes scabra, an Orphan Legume from the Brazilian Caatinga.</title>
        <authorList>
            <person name="Ferreira-Neto J.R.C."/>
            <person name="da Silva M.D."/>
            <person name="Binneck E."/>
            <person name="de Melo N.F."/>
            <person name="da Silva R.H."/>
            <person name="de Melo A.L.T.M."/>
            <person name="Pandolfi V."/>
            <person name="Bustamante F.O."/>
            <person name="Brasileiro-Vidal A.C."/>
            <person name="Benko-Iseppon A.M."/>
        </authorList>
    </citation>
    <scope>NUCLEOTIDE SEQUENCE [LARGE SCALE GENOMIC DNA]</scope>
    <source>
        <tissue evidence="1">Leaves</tissue>
    </source>
</reference>
<keyword evidence="2" id="KW-1185">Reference proteome</keyword>
<accession>A0ABU6TIZ6</accession>
<proteinExistence type="predicted"/>
<gene>
    <name evidence="1" type="ORF">PIB30_048502</name>
</gene>
<protein>
    <submittedName>
        <fullName evidence="1">Uncharacterized protein</fullName>
    </submittedName>
</protein>
<evidence type="ECO:0000313" key="2">
    <source>
        <dbReference type="Proteomes" id="UP001341840"/>
    </source>
</evidence>
<dbReference type="Proteomes" id="UP001341840">
    <property type="component" value="Unassembled WGS sequence"/>
</dbReference>
<dbReference type="EMBL" id="JASCZI010090939">
    <property type="protein sequence ID" value="MED6147938.1"/>
    <property type="molecule type" value="Genomic_DNA"/>
</dbReference>
<name>A0ABU6TIZ6_9FABA</name>
<organism evidence="1 2">
    <name type="scientific">Stylosanthes scabra</name>
    <dbReference type="NCBI Taxonomy" id="79078"/>
    <lineage>
        <taxon>Eukaryota</taxon>
        <taxon>Viridiplantae</taxon>
        <taxon>Streptophyta</taxon>
        <taxon>Embryophyta</taxon>
        <taxon>Tracheophyta</taxon>
        <taxon>Spermatophyta</taxon>
        <taxon>Magnoliopsida</taxon>
        <taxon>eudicotyledons</taxon>
        <taxon>Gunneridae</taxon>
        <taxon>Pentapetalae</taxon>
        <taxon>rosids</taxon>
        <taxon>fabids</taxon>
        <taxon>Fabales</taxon>
        <taxon>Fabaceae</taxon>
        <taxon>Papilionoideae</taxon>
        <taxon>50 kb inversion clade</taxon>
        <taxon>dalbergioids sensu lato</taxon>
        <taxon>Dalbergieae</taxon>
        <taxon>Pterocarpus clade</taxon>
        <taxon>Stylosanthes</taxon>
    </lineage>
</organism>
<comment type="caution">
    <text evidence="1">The sequence shown here is derived from an EMBL/GenBank/DDBJ whole genome shotgun (WGS) entry which is preliminary data.</text>
</comment>
<evidence type="ECO:0000313" key="1">
    <source>
        <dbReference type="EMBL" id="MED6147938.1"/>
    </source>
</evidence>
<sequence length="105" mass="12279">MTHMLYGPPNASKSKSGSYHGNNYLKNKVIVSLLLKCGVHEISSLYFYRKKCELLLSHMKVLLFFIFMHDVRCVYVLKLLKLYLLKTKVTSNFGGVWMVWFVQKL</sequence>